<dbReference type="AlphaFoldDB" id="A0A3M6TDD1"/>
<keyword evidence="2" id="KW-1185">Reference proteome</keyword>
<organism evidence="1 2">
    <name type="scientific">Pocillopora damicornis</name>
    <name type="common">Cauliflower coral</name>
    <name type="synonym">Millepora damicornis</name>
    <dbReference type="NCBI Taxonomy" id="46731"/>
    <lineage>
        <taxon>Eukaryota</taxon>
        <taxon>Metazoa</taxon>
        <taxon>Cnidaria</taxon>
        <taxon>Anthozoa</taxon>
        <taxon>Hexacorallia</taxon>
        <taxon>Scleractinia</taxon>
        <taxon>Astrocoeniina</taxon>
        <taxon>Pocilloporidae</taxon>
        <taxon>Pocillopora</taxon>
    </lineage>
</organism>
<reference evidence="1 2" key="1">
    <citation type="journal article" date="2018" name="Sci. Rep.">
        <title>Comparative analysis of the Pocillopora damicornis genome highlights role of immune system in coral evolution.</title>
        <authorList>
            <person name="Cunning R."/>
            <person name="Bay R.A."/>
            <person name="Gillette P."/>
            <person name="Baker A.C."/>
            <person name="Traylor-Knowles N."/>
        </authorList>
    </citation>
    <scope>NUCLEOTIDE SEQUENCE [LARGE SCALE GENOMIC DNA]</scope>
    <source>
        <strain evidence="1">RSMAS</strain>
        <tissue evidence="1">Whole animal</tissue>
    </source>
</reference>
<name>A0A3M6TDD1_POCDA</name>
<evidence type="ECO:0000313" key="2">
    <source>
        <dbReference type="Proteomes" id="UP000275408"/>
    </source>
</evidence>
<gene>
    <name evidence="1" type="ORF">pdam_00017902</name>
</gene>
<accession>A0A3M6TDD1</accession>
<sequence length="233" mass="27273">MKETLPRFLLPTADMKKAINRNAKNDEDLSFLLKRIEKEKKVALEQVSRRQKAFKREMIMRREIQSNINLNCQFFEHTDLTNKKDNEKARLDINLCNRRRKLGTAQGLRRASSFEESLASSKIELPPVRTKRYSLPASPIQAGCKEEELRVKSLKIDKPFPTPKVVTDFWTKSRNYEATNLFRRHSTTTAGTFVHVDNKSKLLDRRHTSLHNLMPFSTEKHFSEEETVVRLPF</sequence>
<protein>
    <submittedName>
        <fullName evidence="1">Uncharacterized protein</fullName>
    </submittedName>
</protein>
<proteinExistence type="predicted"/>
<evidence type="ECO:0000313" key="1">
    <source>
        <dbReference type="EMBL" id="RMX39338.1"/>
    </source>
</evidence>
<dbReference type="Proteomes" id="UP000275408">
    <property type="component" value="Unassembled WGS sequence"/>
</dbReference>
<dbReference type="EMBL" id="RCHS01003824">
    <property type="protein sequence ID" value="RMX39338.1"/>
    <property type="molecule type" value="Genomic_DNA"/>
</dbReference>
<comment type="caution">
    <text evidence="1">The sequence shown here is derived from an EMBL/GenBank/DDBJ whole genome shotgun (WGS) entry which is preliminary data.</text>
</comment>